<dbReference type="GO" id="GO:0051996">
    <property type="term" value="F:squalene synthase [NAD(P)H] activity"/>
    <property type="evidence" value="ECO:0007669"/>
    <property type="project" value="InterPro"/>
</dbReference>
<dbReference type="InterPro" id="IPR002060">
    <property type="entry name" value="Squ/phyt_synthse"/>
</dbReference>
<dbReference type="AlphaFoldDB" id="A0A9X2FRL3"/>
<reference evidence="1" key="1">
    <citation type="submission" date="2022-06" db="EMBL/GenBank/DDBJ databases">
        <title>Limimaricola sediminis sp. nov., isolated from an intertidal sediment.</title>
        <authorList>
            <person name="Shao X."/>
        </authorList>
    </citation>
    <scope>NUCLEOTIDE SEQUENCE</scope>
    <source>
        <strain evidence="1">ASW11-118</strain>
    </source>
</reference>
<accession>A0A9X2FRL3</accession>
<dbReference type="CDD" id="cd00683">
    <property type="entry name" value="Trans_IPPS_HH"/>
    <property type="match status" value="1"/>
</dbReference>
<protein>
    <submittedName>
        <fullName evidence="1">Squalene/phytoene synthase family protein</fullName>
    </submittedName>
</protein>
<dbReference type="Proteomes" id="UP001139477">
    <property type="component" value="Unassembled WGS sequence"/>
</dbReference>
<gene>
    <name evidence="1" type="ORF">NHG85_09680</name>
</gene>
<dbReference type="RefSeq" id="WP_253331876.1">
    <property type="nucleotide sequence ID" value="NZ_JAMYXC010000141.1"/>
</dbReference>
<sequence length="208" mass="22683">MQQDVEEIVAGSGSTFRAGMRVLPAPRRRAILAVYAFCRVVDDVVDGPAPLSERRAGIEAWEAELARTRAGHPETPVGREIALAARAYALPHEEFELVLDGMRMDLDGMVAPSQEVLDAYIRRVAGAVGILSMHVFGAWRGEPSRRFALSLAEALQLTNILRDIEEDAGLGRLYLPAELLDELGIPPSPEAVLSAPALPELRRRLAAR</sequence>
<keyword evidence="2" id="KW-1185">Reference proteome</keyword>
<feature type="non-terminal residue" evidence="1">
    <location>
        <position position="208"/>
    </location>
</feature>
<dbReference type="GO" id="GO:0004311">
    <property type="term" value="F:geranylgeranyl diphosphate synthase activity"/>
    <property type="evidence" value="ECO:0007669"/>
    <property type="project" value="InterPro"/>
</dbReference>
<evidence type="ECO:0000313" key="1">
    <source>
        <dbReference type="EMBL" id="MCP1168789.1"/>
    </source>
</evidence>
<dbReference type="SFLD" id="SFLDS00005">
    <property type="entry name" value="Isoprenoid_Synthase_Type_I"/>
    <property type="match status" value="1"/>
</dbReference>
<dbReference type="EMBL" id="JAMYXC010000141">
    <property type="protein sequence ID" value="MCP1168789.1"/>
    <property type="molecule type" value="Genomic_DNA"/>
</dbReference>
<dbReference type="Gene3D" id="1.10.600.10">
    <property type="entry name" value="Farnesyl Diphosphate Synthase"/>
    <property type="match status" value="1"/>
</dbReference>
<dbReference type="Pfam" id="PF00494">
    <property type="entry name" value="SQS_PSY"/>
    <property type="match status" value="1"/>
</dbReference>
<dbReference type="SUPFAM" id="SSF48576">
    <property type="entry name" value="Terpenoid synthases"/>
    <property type="match status" value="1"/>
</dbReference>
<dbReference type="InterPro" id="IPR033904">
    <property type="entry name" value="Trans_IPPS_HH"/>
</dbReference>
<name>A0A9X2FRL3_9RHOB</name>
<dbReference type="SFLD" id="SFLDG01018">
    <property type="entry name" value="Squalene/Phytoene_Synthase_Lik"/>
    <property type="match status" value="1"/>
</dbReference>
<dbReference type="GO" id="GO:0016114">
    <property type="term" value="P:terpenoid biosynthetic process"/>
    <property type="evidence" value="ECO:0007669"/>
    <property type="project" value="UniProtKB-ARBA"/>
</dbReference>
<dbReference type="InterPro" id="IPR044843">
    <property type="entry name" value="Trans_IPPS_bact-type"/>
</dbReference>
<organism evidence="1 2">
    <name type="scientific">Limimaricola litoreus</name>
    <dbReference type="NCBI Taxonomy" id="2955316"/>
    <lineage>
        <taxon>Bacteria</taxon>
        <taxon>Pseudomonadati</taxon>
        <taxon>Pseudomonadota</taxon>
        <taxon>Alphaproteobacteria</taxon>
        <taxon>Rhodobacterales</taxon>
        <taxon>Paracoccaceae</taxon>
        <taxon>Limimaricola</taxon>
    </lineage>
</organism>
<evidence type="ECO:0000313" key="2">
    <source>
        <dbReference type="Proteomes" id="UP001139477"/>
    </source>
</evidence>
<dbReference type="InterPro" id="IPR008949">
    <property type="entry name" value="Isoprenoid_synthase_dom_sf"/>
</dbReference>
<dbReference type="SFLD" id="SFLDG01212">
    <property type="entry name" value="Phytoene_synthase_like"/>
    <property type="match status" value="1"/>
</dbReference>
<proteinExistence type="predicted"/>
<dbReference type="PANTHER" id="PTHR31480">
    <property type="entry name" value="BIFUNCTIONAL LYCOPENE CYCLASE/PHYTOENE SYNTHASE"/>
    <property type="match status" value="1"/>
</dbReference>
<comment type="caution">
    <text evidence="1">The sequence shown here is derived from an EMBL/GenBank/DDBJ whole genome shotgun (WGS) entry which is preliminary data.</text>
</comment>